<proteinExistence type="predicted"/>
<evidence type="ECO:0000313" key="3">
    <source>
        <dbReference type="Proteomes" id="UP001226160"/>
    </source>
</evidence>
<keyword evidence="2" id="KW-0808">Transferase</keyword>
<sequence>MVSEQTNHHSRLPVITVTYSPGKHLRALLDSLPGATTRPVEVVLADNGSTDGAPEKAAAEYDHVTFFPTGGNLGYGAGMNAGVRALDDANDDSLAGGTLADDFVLLTNPDVQFHDGAIDELLACAARHPTAAAIGPRIIEADGSTYPSARALPSLVDGIGHAILADLWPANPFSARYRQGQDMETEREAGWLSGSCLLVRREAFARVGGFDERYFMYFEDTDLGDRFARAGYSNIYCPSARISHAQGHSTEEASVSATMLRVHHQSAARYLCDRLPHWYQAPVRAVLRAGLGLRAKIVTRG</sequence>
<organism evidence="2 3">
    <name type="scientific">Corynebacterium propinquum</name>
    <dbReference type="NCBI Taxonomy" id="43769"/>
    <lineage>
        <taxon>Bacteria</taxon>
        <taxon>Bacillati</taxon>
        <taxon>Actinomycetota</taxon>
        <taxon>Actinomycetes</taxon>
        <taxon>Mycobacteriales</taxon>
        <taxon>Corynebacteriaceae</taxon>
        <taxon>Corynebacterium</taxon>
    </lineage>
</organism>
<dbReference type="CDD" id="cd04186">
    <property type="entry name" value="GT_2_like_c"/>
    <property type="match status" value="1"/>
</dbReference>
<reference evidence="2" key="1">
    <citation type="submission" date="2023-05" db="EMBL/GenBank/DDBJ databases">
        <title>Metabolic capabilities are highly conserved among human nasal-associated Corynebacterium species in pangenomic analyses.</title>
        <authorList>
            <person name="Tran T.H."/>
            <person name="Roberts A.Q."/>
            <person name="Escapa I.F."/>
            <person name="Gao W."/>
            <person name="Conlan S."/>
            <person name="Kong H."/>
            <person name="Segre J.A."/>
            <person name="Kelly M.S."/>
            <person name="Lemon K.P."/>
        </authorList>
    </citation>
    <scope>NUCLEOTIDE SEQUENCE</scope>
    <source>
        <strain evidence="2">KPL2654</strain>
    </source>
</reference>
<feature type="domain" description="Glycosyltransferase 2-like" evidence="1">
    <location>
        <begin position="14"/>
        <end position="207"/>
    </location>
</feature>
<dbReference type="Proteomes" id="UP001226160">
    <property type="component" value="Unassembled WGS sequence"/>
</dbReference>
<dbReference type="PANTHER" id="PTHR43179">
    <property type="entry name" value="RHAMNOSYLTRANSFERASE WBBL"/>
    <property type="match status" value="1"/>
</dbReference>
<dbReference type="AlphaFoldDB" id="A0AAP4BWX0"/>
<dbReference type="InterPro" id="IPR001173">
    <property type="entry name" value="Glyco_trans_2-like"/>
</dbReference>
<protein>
    <submittedName>
        <fullName evidence="2">Glycosyltransferase family 2 protein</fullName>
        <ecNumber evidence="2">2.4.-.-</ecNumber>
    </submittedName>
</protein>
<dbReference type="SUPFAM" id="SSF53448">
    <property type="entry name" value="Nucleotide-diphospho-sugar transferases"/>
    <property type="match status" value="1"/>
</dbReference>
<dbReference type="EC" id="2.4.-.-" evidence="2"/>
<comment type="caution">
    <text evidence="2">The sequence shown here is derived from an EMBL/GenBank/DDBJ whole genome shotgun (WGS) entry which is preliminary data.</text>
</comment>
<dbReference type="EMBL" id="JASNVP010000010">
    <property type="protein sequence ID" value="MDK4326884.1"/>
    <property type="molecule type" value="Genomic_DNA"/>
</dbReference>
<evidence type="ECO:0000313" key="2">
    <source>
        <dbReference type="EMBL" id="MDK4326884.1"/>
    </source>
</evidence>
<keyword evidence="2" id="KW-0328">Glycosyltransferase</keyword>
<dbReference type="GO" id="GO:0016757">
    <property type="term" value="F:glycosyltransferase activity"/>
    <property type="evidence" value="ECO:0007669"/>
    <property type="project" value="UniProtKB-KW"/>
</dbReference>
<dbReference type="Pfam" id="PF00535">
    <property type="entry name" value="Glycos_transf_2"/>
    <property type="match status" value="1"/>
</dbReference>
<gene>
    <name evidence="2" type="ORF">QPX54_10280</name>
</gene>
<evidence type="ECO:0000259" key="1">
    <source>
        <dbReference type="Pfam" id="PF00535"/>
    </source>
</evidence>
<dbReference type="InterPro" id="IPR029044">
    <property type="entry name" value="Nucleotide-diphossugar_trans"/>
</dbReference>
<dbReference type="Gene3D" id="3.90.550.10">
    <property type="entry name" value="Spore Coat Polysaccharide Biosynthesis Protein SpsA, Chain A"/>
    <property type="match status" value="1"/>
</dbReference>
<name>A0AAP4BWX0_9CORY</name>
<accession>A0AAP4BWX0</accession>
<dbReference type="PANTHER" id="PTHR43179:SF7">
    <property type="entry name" value="RHAMNOSYLTRANSFERASE WBBL"/>
    <property type="match status" value="1"/>
</dbReference>